<proteinExistence type="predicted"/>
<dbReference type="Proteomes" id="UP001161099">
    <property type="component" value="Unassembled WGS sequence"/>
</dbReference>
<gene>
    <name evidence="1" type="ORF">N5D11_05675</name>
</gene>
<evidence type="ECO:0000313" key="1">
    <source>
        <dbReference type="EMBL" id="MDH0655609.1"/>
    </source>
</evidence>
<evidence type="ECO:0000313" key="2">
    <source>
        <dbReference type="Proteomes" id="UP001161099"/>
    </source>
</evidence>
<reference evidence="1" key="1">
    <citation type="submission" date="2022-09" db="EMBL/GenBank/DDBJ databases">
        <title>Intensive care unit water sources are persistently colonized with multi-drug resistant bacteria and are the site of extensive horizontal gene transfer of antibiotic resistance genes.</title>
        <authorList>
            <person name="Diorio-Toth L."/>
        </authorList>
    </citation>
    <scope>NUCLEOTIDE SEQUENCE</scope>
    <source>
        <strain evidence="1">GD03851</strain>
    </source>
</reference>
<dbReference type="AlphaFoldDB" id="A0AA42IDG8"/>
<dbReference type="RefSeq" id="WP_279698052.1">
    <property type="nucleotide sequence ID" value="NZ_JAOCDR010000007.1"/>
</dbReference>
<dbReference type="EMBL" id="JAOCDR010000007">
    <property type="protein sequence ID" value="MDH0655609.1"/>
    <property type="molecule type" value="Genomic_DNA"/>
</dbReference>
<name>A0AA42IDG8_ACIJO</name>
<sequence length="216" mass="22760">MNQNSDAAIFNAEDADQLAVQLAANGMFGYIRTANNKGKELVFCYRGTNTSFFSLNNASVSTWEDSKTKPTNNELGTAGYCSLSNSNDYTSGRSAVMTQVTVQFVESSSSSDEAFVGYVTGTDVDAAKVISPEMAIITAVSLMPTLSTASNAQINSCLSTHMTNPTASIPTGVTVATDSVTSTSFRASVSECLSSLNVPYTTYVTVYNLTQSVVGS</sequence>
<organism evidence="1 2">
    <name type="scientific">Acinetobacter johnsonii</name>
    <dbReference type="NCBI Taxonomy" id="40214"/>
    <lineage>
        <taxon>Bacteria</taxon>
        <taxon>Pseudomonadati</taxon>
        <taxon>Pseudomonadota</taxon>
        <taxon>Gammaproteobacteria</taxon>
        <taxon>Moraxellales</taxon>
        <taxon>Moraxellaceae</taxon>
        <taxon>Acinetobacter</taxon>
    </lineage>
</organism>
<protein>
    <submittedName>
        <fullName evidence="1">Pilus assembly protein PilX</fullName>
    </submittedName>
</protein>
<accession>A0AA42IDG8</accession>
<comment type="caution">
    <text evidence="1">The sequence shown here is derived from an EMBL/GenBank/DDBJ whole genome shotgun (WGS) entry which is preliminary data.</text>
</comment>